<evidence type="ECO:0000259" key="1">
    <source>
        <dbReference type="Pfam" id="PF07589"/>
    </source>
</evidence>
<evidence type="ECO:0000313" key="2">
    <source>
        <dbReference type="EMBL" id="GAI45597.1"/>
    </source>
</evidence>
<proteinExistence type="predicted"/>
<dbReference type="Pfam" id="PF07589">
    <property type="entry name" value="PEP-CTERM"/>
    <property type="match status" value="1"/>
</dbReference>
<organism evidence="2">
    <name type="scientific">marine sediment metagenome</name>
    <dbReference type="NCBI Taxonomy" id="412755"/>
    <lineage>
        <taxon>unclassified sequences</taxon>
        <taxon>metagenomes</taxon>
        <taxon>ecological metagenomes</taxon>
    </lineage>
</organism>
<reference evidence="2" key="1">
    <citation type="journal article" date="2014" name="Front. Microbiol.">
        <title>High frequency of phylogenetically diverse reductive dehalogenase-homologous genes in deep subseafloor sedimentary metagenomes.</title>
        <authorList>
            <person name="Kawai M."/>
            <person name="Futagami T."/>
            <person name="Toyoda A."/>
            <person name="Takaki Y."/>
            <person name="Nishi S."/>
            <person name="Hori S."/>
            <person name="Arai W."/>
            <person name="Tsubouchi T."/>
            <person name="Morono Y."/>
            <person name="Uchiyama I."/>
            <person name="Ito T."/>
            <person name="Fujiyama A."/>
            <person name="Inagaki F."/>
            <person name="Takami H."/>
        </authorList>
    </citation>
    <scope>NUCLEOTIDE SEQUENCE</scope>
    <source>
        <strain evidence="2">Expedition CK06-06</strain>
    </source>
</reference>
<name>X1NNL1_9ZZZZ</name>
<sequence length="151" mass="16702">ILEDKSLPEYNPMPDVATLFSVKDLFAVNNPDYDPIASIATMFFDEDLFAENQLTDAIYIPRDNIIPSAAPDAMPNRLTLENSVTIKYNPTTNIAALHLGESIFANMDTYASYRRIDALYVTTDGIVTPEPTTIAVLGLGSLFLLRKRKGV</sequence>
<accession>X1NNL1</accession>
<dbReference type="NCBIfam" id="TIGR02595">
    <property type="entry name" value="PEP_CTERM"/>
    <property type="match status" value="1"/>
</dbReference>
<dbReference type="InterPro" id="IPR013424">
    <property type="entry name" value="Ice-binding_C"/>
</dbReference>
<feature type="non-terminal residue" evidence="2">
    <location>
        <position position="1"/>
    </location>
</feature>
<dbReference type="EMBL" id="BARV01028234">
    <property type="protein sequence ID" value="GAI45597.1"/>
    <property type="molecule type" value="Genomic_DNA"/>
</dbReference>
<feature type="domain" description="Ice-binding protein C-terminal" evidence="1">
    <location>
        <begin position="128"/>
        <end position="149"/>
    </location>
</feature>
<gene>
    <name evidence="2" type="ORF">S06H3_45253</name>
</gene>
<comment type="caution">
    <text evidence="2">The sequence shown here is derived from an EMBL/GenBank/DDBJ whole genome shotgun (WGS) entry which is preliminary data.</text>
</comment>
<dbReference type="AlphaFoldDB" id="X1NNL1"/>
<protein>
    <recommendedName>
        <fullName evidence="1">Ice-binding protein C-terminal domain-containing protein</fullName>
    </recommendedName>
</protein>